<dbReference type="InterPro" id="IPR004484">
    <property type="entry name" value="CbiA/CobB_synth"/>
</dbReference>
<evidence type="ECO:0000256" key="1">
    <source>
        <dbReference type="ARBA" id="ARBA00022962"/>
    </source>
</evidence>
<feature type="domain" description="CobB/CobQ-like glutamine amidotransferase" evidence="3">
    <location>
        <begin position="240"/>
        <end position="428"/>
    </location>
</feature>
<gene>
    <name evidence="4" type="ORF">GBAR_LOCUS30717</name>
</gene>
<evidence type="ECO:0000313" key="4">
    <source>
        <dbReference type="EMBL" id="CAI8056365.1"/>
    </source>
</evidence>
<dbReference type="GO" id="GO:0042242">
    <property type="term" value="F:cobyrinic acid a,c-diamide synthase activity"/>
    <property type="evidence" value="ECO:0007669"/>
    <property type="project" value="InterPro"/>
</dbReference>
<dbReference type="EMBL" id="CASHTH010004350">
    <property type="protein sequence ID" value="CAI8056365.1"/>
    <property type="molecule type" value="Genomic_DNA"/>
</dbReference>
<keyword evidence="1" id="KW-0315">Glutamine amidotransferase</keyword>
<dbReference type="InterPro" id="IPR011698">
    <property type="entry name" value="GATase_3"/>
</dbReference>
<evidence type="ECO:0000259" key="3">
    <source>
        <dbReference type="Pfam" id="PF07685"/>
    </source>
</evidence>
<evidence type="ECO:0000256" key="2">
    <source>
        <dbReference type="SAM" id="MobiDB-lite"/>
    </source>
</evidence>
<proteinExistence type="predicted"/>
<evidence type="ECO:0000313" key="5">
    <source>
        <dbReference type="Proteomes" id="UP001174909"/>
    </source>
</evidence>
<protein>
    <submittedName>
        <fullName evidence="4">Hydrogenobyrinate a,c-diamide synthase</fullName>
    </submittedName>
</protein>
<dbReference type="Gene3D" id="3.40.50.300">
    <property type="entry name" value="P-loop containing nucleotide triphosphate hydrolases"/>
    <property type="match status" value="1"/>
</dbReference>
<dbReference type="AlphaFoldDB" id="A0AA35XL90"/>
<feature type="region of interest" description="Disordered" evidence="2">
    <location>
        <begin position="141"/>
        <end position="162"/>
    </location>
</feature>
<organism evidence="4 5">
    <name type="scientific">Geodia barretti</name>
    <name type="common">Barrett's horny sponge</name>
    <dbReference type="NCBI Taxonomy" id="519541"/>
    <lineage>
        <taxon>Eukaryota</taxon>
        <taxon>Metazoa</taxon>
        <taxon>Porifera</taxon>
        <taxon>Demospongiae</taxon>
        <taxon>Heteroscleromorpha</taxon>
        <taxon>Tetractinellida</taxon>
        <taxon>Astrophorina</taxon>
        <taxon>Geodiidae</taxon>
        <taxon>Geodia</taxon>
    </lineage>
</organism>
<dbReference type="PANTHER" id="PTHR43873:SF1">
    <property type="entry name" value="COBYRINATE A,C-DIAMIDE SYNTHASE"/>
    <property type="match status" value="1"/>
</dbReference>
<dbReference type="SUPFAM" id="SSF52540">
    <property type="entry name" value="P-loop containing nucleoside triphosphate hydrolases"/>
    <property type="match status" value="1"/>
</dbReference>
<feature type="compositionally biased region" description="Low complexity" evidence="2">
    <location>
        <begin position="141"/>
        <end position="152"/>
    </location>
</feature>
<reference evidence="4" key="1">
    <citation type="submission" date="2023-03" db="EMBL/GenBank/DDBJ databases">
        <authorList>
            <person name="Steffen K."/>
            <person name="Cardenas P."/>
        </authorList>
    </citation>
    <scope>NUCLEOTIDE SEQUENCE</scope>
</reference>
<sequence>MASAIILAAPASGSGKTVLCAGLLAHFRKGGRAVRAFKAGPDYIDPGYHRMASGHDCVNLDPWGMRPETLARRVAVLCADADLVIGEGAMGLFDGARDGTGSTADLAAGSGSLWCWWWTRGARAPRWRRLPKASSITATTWRSRASSSTGWRRGARTAAPQCPRRAIHRGSRCRATVGRAEPAVAPSRPRAGLRERRPWVEDAAAVVARSVDTEALAALARPLQAGPAAPGAAIPPLGQRIAVARDEAFGFCYDALMEDWRNAGATVVPFSPLADEAPDAEADAVYLPGGYPELHAGRIAGAQRFLAGLRAATGHGAVLFGECGGYMVLGRGLIDADGHRHGMAGLLPLETSFQERRLALGYRQARLAADGPLGKAGTAYCGHEFHYCRVVAEDAGRPLFETCDATGAPLGDAGMTAGMVSGSFIHLIDRA</sequence>
<dbReference type="InterPro" id="IPR027417">
    <property type="entry name" value="P-loop_NTPase"/>
</dbReference>
<accession>A0AA35XL90</accession>
<dbReference type="PANTHER" id="PTHR43873">
    <property type="entry name" value="COBYRINATE A,C-DIAMIDE SYNTHASE"/>
    <property type="match status" value="1"/>
</dbReference>
<dbReference type="Pfam" id="PF07685">
    <property type="entry name" value="GATase_3"/>
    <property type="match status" value="1"/>
</dbReference>
<keyword evidence="5" id="KW-1185">Reference proteome</keyword>
<name>A0AA35XL90_GEOBA</name>
<dbReference type="InterPro" id="IPR029062">
    <property type="entry name" value="Class_I_gatase-like"/>
</dbReference>
<comment type="caution">
    <text evidence="4">The sequence shown here is derived from an EMBL/GenBank/DDBJ whole genome shotgun (WGS) entry which is preliminary data.</text>
</comment>
<dbReference type="SUPFAM" id="SSF52317">
    <property type="entry name" value="Class I glutamine amidotransferase-like"/>
    <property type="match status" value="1"/>
</dbReference>
<dbReference type="Gene3D" id="3.40.50.880">
    <property type="match status" value="1"/>
</dbReference>
<dbReference type="PROSITE" id="PS51274">
    <property type="entry name" value="GATASE_COBBQ"/>
    <property type="match status" value="1"/>
</dbReference>
<dbReference type="Proteomes" id="UP001174909">
    <property type="component" value="Unassembled WGS sequence"/>
</dbReference>